<accession>F7NLI7</accession>
<dbReference type="AlphaFoldDB" id="F7NLI7"/>
<dbReference type="Proteomes" id="UP000003240">
    <property type="component" value="Unassembled WGS sequence"/>
</dbReference>
<dbReference type="CDD" id="cd00009">
    <property type="entry name" value="AAA"/>
    <property type="match status" value="1"/>
</dbReference>
<dbReference type="EMBL" id="AFGF01000135">
    <property type="protein sequence ID" value="EGO63082.1"/>
    <property type="molecule type" value="Genomic_DNA"/>
</dbReference>
<dbReference type="RefSeq" id="WP_004096926.1">
    <property type="nucleotide sequence ID" value="NZ_AFGF01000135.1"/>
</dbReference>
<dbReference type="Pfam" id="PF05673">
    <property type="entry name" value="DUF815"/>
    <property type="match status" value="1"/>
</dbReference>
<dbReference type="Gene3D" id="3.40.50.300">
    <property type="entry name" value="P-loop containing nucleotide triphosphate hydrolases"/>
    <property type="match status" value="1"/>
</dbReference>
<dbReference type="InterPro" id="IPR008533">
    <property type="entry name" value="DUF815"/>
</dbReference>
<name>F7NLI7_9FIRM</name>
<dbReference type="PANTHER" id="PTHR42935:SF1">
    <property type="entry name" value="SLR0930 PROTEIN"/>
    <property type="match status" value="1"/>
</dbReference>
<sequence>MPQSYLIYQMARDENIFSVTVQKNRGRIGAGLRQAVLHDLAVLQNFLHTDLAELGKAHGIDDFTPTQVDPWQDFACLRDFLLASAQHSPDALADKLIEYYTLHGCGKMAGFAAFRLDEETGLSGVKHVDAIKLEDIVGYEYQKEVLIKNTESFLGNKPANHVLLTGARGTGKSSCVKGLVNRYFHDGLRLVEINKYQLRSLNKVIDALRSCSQKFIIFLDDISFEEAETEYKYLKSVMDGSVERQPDNAVIYATSNRRHLIRETWADREGTPDIHANDTVQEKISLSDRFGITLSFPAPNQEEYLRIVQELAKRHSLALSTDTLKQQALQWELSRPGRSGRAAQQFIRHILGTCPEETGKKLF</sequence>
<dbReference type="SUPFAM" id="SSF52540">
    <property type="entry name" value="P-loop containing nucleoside triphosphate hydrolases"/>
    <property type="match status" value="1"/>
</dbReference>
<proteinExistence type="predicted"/>
<dbReference type="eggNOG" id="COG2607">
    <property type="taxonomic scope" value="Bacteria"/>
</dbReference>
<dbReference type="InterPro" id="IPR027417">
    <property type="entry name" value="P-loop_NTPase"/>
</dbReference>
<reference evidence="1 2" key="1">
    <citation type="journal article" date="2011" name="EMBO J.">
        <title>Structural diversity of bacterial flagellar motors.</title>
        <authorList>
            <person name="Chen S."/>
            <person name="Beeby M."/>
            <person name="Murphy G.E."/>
            <person name="Leadbetter J.R."/>
            <person name="Hendrixson D.R."/>
            <person name="Briegel A."/>
            <person name="Li Z."/>
            <person name="Shi J."/>
            <person name="Tocheva E.I."/>
            <person name="Muller A."/>
            <person name="Dobro M.J."/>
            <person name="Jensen G.J."/>
        </authorList>
    </citation>
    <scope>NUCLEOTIDE SEQUENCE [LARGE SCALE GENOMIC DNA]</scope>
    <source>
        <strain evidence="1 2">DSM 6540</strain>
    </source>
</reference>
<organism evidence="1 2">
    <name type="scientific">Acetonema longum DSM 6540</name>
    <dbReference type="NCBI Taxonomy" id="1009370"/>
    <lineage>
        <taxon>Bacteria</taxon>
        <taxon>Bacillati</taxon>
        <taxon>Bacillota</taxon>
        <taxon>Negativicutes</taxon>
        <taxon>Acetonemataceae</taxon>
        <taxon>Acetonema</taxon>
    </lineage>
</organism>
<evidence type="ECO:0000313" key="1">
    <source>
        <dbReference type="EMBL" id="EGO63082.1"/>
    </source>
</evidence>
<keyword evidence="2" id="KW-1185">Reference proteome</keyword>
<comment type="caution">
    <text evidence="1">The sequence shown here is derived from an EMBL/GenBank/DDBJ whole genome shotgun (WGS) entry which is preliminary data.</text>
</comment>
<protein>
    <submittedName>
        <fullName evidence="1">Intermediate filament protein</fullName>
    </submittedName>
</protein>
<dbReference type="PANTHER" id="PTHR42935">
    <property type="entry name" value="SLR0930 PROTEIN"/>
    <property type="match status" value="1"/>
</dbReference>
<dbReference type="OrthoDB" id="9812140at2"/>
<gene>
    <name evidence="1" type="ORF">ALO_14797</name>
</gene>
<dbReference type="STRING" id="1009370.ALO_14797"/>
<evidence type="ECO:0000313" key="2">
    <source>
        <dbReference type="Proteomes" id="UP000003240"/>
    </source>
</evidence>